<dbReference type="SUPFAM" id="SSF56112">
    <property type="entry name" value="Protein kinase-like (PK-like)"/>
    <property type="match status" value="1"/>
</dbReference>
<name>A0ABV3HQA0_9ACTN</name>
<dbReference type="InterPro" id="IPR051678">
    <property type="entry name" value="AGP_Transferase"/>
</dbReference>
<evidence type="ECO:0000259" key="1">
    <source>
        <dbReference type="Pfam" id="PF01636"/>
    </source>
</evidence>
<reference evidence="2 3" key="1">
    <citation type="submission" date="2024-06" db="EMBL/GenBank/DDBJ databases">
        <title>The Natural Products Discovery Center: Release of the First 8490 Sequenced Strains for Exploring Actinobacteria Biosynthetic Diversity.</title>
        <authorList>
            <person name="Kalkreuter E."/>
            <person name="Kautsar S.A."/>
            <person name="Yang D."/>
            <person name="Bader C.D."/>
            <person name="Teijaro C.N."/>
            <person name="Fluegel L."/>
            <person name="Davis C.M."/>
            <person name="Simpson J.R."/>
            <person name="Lauterbach L."/>
            <person name="Steele A.D."/>
            <person name="Gui C."/>
            <person name="Meng S."/>
            <person name="Li G."/>
            <person name="Viehrig K."/>
            <person name="Ye F."/>
            <person name="Su P."/>
            <person name="Kiefer A.F."/>
            <person name="Nichols A."/>
            <person name="Cepeda A.J."/>
            <person name="Yan W."/>
            <person name="Fan B."/>
            <person name="Jiang Y."/>
            <person name="Adhikari A."/>
            <person name="Zheng C.-J."/>
            <person name="Schuster L."/>
            <person name="Cowan T.M."/>
            <person name="Smanski M.J."/>
            <person name="Chevrette M.G."/>
            <person name="De Carvalho L.P.S."/>
            <person name="Shen B."/>
        </authorList>
    </citation>
    <scope>NUCLEOTIDE SEQUENCE [LARGE SCALE GENOMIC DNA]</scope>
    <source>
        <strain evidence="2 3">NPDC049344</strain>
    </source>
</reference>
<proteinExistence type="predicted"/>
<dbReference type="EMBL" id="JBFAQK010000007">
    <property type="protein sequence ID" value="MEV4680749.1"/>
    <property type="molecule type" value="Genomic_DNA"/>
</dbReference>
<dbReference type="EC" id="2.7.1.-" evidence="2"/>
<comment type="caution">
    <text evidence="2">The sequence shown here is derived from an EMBL/GenBank/DDBJ whole genome shotgun (WGS) entry which is preliminary data.</text>
</comment>
<keyword evidence="2" id="KW-0808">Transferase</keyword>
<feature type="domain" description="Aminoglycoside phosphotransferase" evidence="1">
    <location>
        <begin position="6"/>
        <end position="110"/>
    </location>
</feature>
<dbReference type="GO" id="GO:0016740">
    <property type="term" value="F:transferase activity"/>
    <property type="evidence" value="ECO:0007669"/>
    <property type="project" value="UniProtKB-KW"/>
</dbReference>
<dbReference type="InterPro" id="IPR002575">
    <property type="entry name" value="Aminoglycoside_PTrfase"/>
</dbReference>
<keyword evidence="3" id="KW-1185">Reference proteome</keyword>
<accession>A0ABV3HQA0</accession>
<dbReference type="InterPro" id="IPR011009">
    <property type="entry name" value="Kinase-like_dom_sf"/>
</dbReference>
<dbReference type="Gene3D" id="3.90.1200.10">
    <property type="match status" value="1"/>
</dbReference>
<feature type="domain" description="Aminoglycoside phosphotransferase" evidence="1">
    <location>
        <begin position="115"/>
        <end position="166"/>
    </location>
</feature>
<sequence>MQTTGELLGSGRSADVYVIDGEWVLRRSRQGTGAASEAALMKHLARHGYPVPDVDPGHPACAVPATDLVMRRLSGRTMAQAMADGSTTAEEGGAALGRLLRRLHSVPAPTGVAAMEAGGPSARILHLDLHPENVLLTADGPVVIDWTNARLGQPALDWAMSALILSQVALESPLEVAVGIRRVLAAMLAVAGSEVDVVGRLPQARARRADDPGMSADEIARLDEAVAFARSAAGSPSRL</sequence>
<organism evidence="2 3">
    <name type="scientific">Streptomyces kurssanovii</name>
    <dbReference type="NCBI Taxonomy" id="67312"/>
    <lineage>
        <taxon>Bacteria</taxon>
        <taxon>Bacillati</taxon>
        <taxon>Actinomycetota</taxon>
        <taxon>Actinomycetes</taxon>
        <taxon>Kitasatosporales</taxon>
        <taxon>Streptomycetaceae</taxon>
        <taxon>Streptomyces</taxon>
    </lineage>
</organism>
<dbReference type="PANTHER" id="PTHR21310">
    <property type="entry name" value="AMINOGLYCOSIDE PHOSPHOTRANSFERASE-RELATED-RELATED"/>
    <property type="match status" value="1"/>
</dbReference>
<dbReference type="Proteomes" id="UP001552521">
    <property type="component" value="Unassembled WGS sequence"/>
</dbReference>
<protein>
    <submittedName>
        <fullName evidence="2">Aminoglycoside phosphotransferase family protein</fullName>
        <ecNumber evidence="2">2.7.1.-</ecNumber>
    </submittedName>
</protein>
<evidence type="ECO:0000313" key="2">
    <source>
        <dbReference type="EMBL" id="MEV4680749.1"/>
    </source>
</evidence>
<gene>
    <name evidence="2" type="ORF">AB0K36_08240</name>
</gene>
<dbReference type="RefSeq" id="WP_364590020.1">
    <property type="nucleotide sequence ID" value="NZ_JBFAQK010000007.1"/>
</dbReference>
<dbReference type="PANTHER" id="PTHR21310:SF40">
    <property type="entry name" value="AMINOGLYCOSIDE PHOSPHOTRANSFERASE DOMAIN-CONTAINING PROTEIN-RELATED"/>
    <property type="match status" value="1"/>
</dbReference>
<dbReference type="Pfam" id="PF01636">
    <property type="entry name" value="APH"/>
    <property type="match status" value="2"/>
</dbReference>
<evidence type="ECO:0000313" key="3">
    <source>
        <dbReference type="Proteomes" id="UP001552521"/>
    </source>
</evidence>